<gene>
    <name evidence="7" type="ORF">INT43_003913</name>
</gene>
<dbReference type="OrthoDB" id="2802411at2759"/>
<keyword evidence="5 6" id="KW-0472">Membrane</keyword>
<dbReference type="PANTHER" id="PTHR21659">
    <property type="entry name" value="HYDROPHOBIC PROTEIN RCI2 LOW TEMPERATURE AND SALT RESPONSIVE PROTEIN LTI6 -RELATED"/>
    <property type="match status" value="1"/>
</dbReference>
<evidence type="ECO:0000256" key="2">
    <source>
        <dbReference type="ARBA" id="ARBA00009530"/>
    </source>
</evidence>
<comment type="subcellular location">
    <subcellularLocation>
        <location evidence="1">Membrane</location>
    </subcellularLocation>
</comment>
<evidence type="ECO:0000256" key="4">
    <source>
        <dbReference type="ARBA" id="ARBA00022989"/>
    </source>
</evidence>
<feature type="transmembrane region" description="Helical" evidence="6">
    <location>
        <begin position="43"/>
        <end position="63"/>
    </location>
</feature>
<keyword evidence="8" id="KW-1185">Reference proteome</keyword>
<evidence type="ECO:0008006" key="9">
    <source>
        <dbReference type="Google" id="ProtNLM"/>
    </source>
</evidence>
<evidence type="ECO:0000256" key="5">
    <source>
        <dbReference type="ARBA" id="ARBA00023136"/>
    </source>
</evidence>
<dbReference type="EMBL" id="JAEPQZ010000006">
    <property type="protein sequence ID" value="KAG2180125.1"/>
    <property type="molecule type" value="Genomic_DNA"/>
</dbReference>
<keyword evidence="3 6" id="KW-0812">Transmembrane</keyword>
<dbReference type="PANTHER" id="PTHR21659:SF42">
    <property type="entry name" value="UPF0057 MEMBRANE PROTEIN ZK632.10-RELATED"/>
    <property type="match status" value="1"/>
</dbReference>
<name>A0A8H7UEL5_MORIS</name>
<evidence type="ECO:0000256" key="6">
    <source>
        <dbReference type="SAM" id="Phobius"/>
    </source>
</evidence>
<comment type="caution">
    <text evidence="7">The sequence shown here is derived from an EMBL/GenBank/DDBJ whole genome shotgun (WGS) entry which is preliminary data.</text>
</comment>
<evidence type="ECO:0000256" key="1">
    <source>
        <dbReference type="ARBA" id="ARBA00004370"/>
    </source>
</evidence>
<dbReference type="InterPro" id="IPR000612">
    <property type="entry name" value="PMP3"/>
</dbReference>
<dbReference type="Proteomes" id="UP000654370">
    <property type="component" value="Unassembled WGS sequence"/>
</dbReference>
<protein>
    <recommendedName>
        <fullName evidence="9">Plasma membrane proteolipid 3</fullName>
    </recommendedName>
</protein>
<dbReference type="AlphaFoldDB" id="A0A8H7UEL5"/>
<evidence type="ECO:0000256" key="3">
    <source>
        <dbReference type="ARBA" id="ARBA00022692"/>
    </source>
</evidence>
<sequence length="74" mass="7725">MALACAVVIETLTAFLLPPVAVLLVRGCGCSLVINILLTLLGWIPGVSTILGCVIHALLVTCGPRPGSPRRARY</sequence>
<comment type="similarity">
    <text evidence="2">Belongs to the UPF0057 (PMP3) family.</text>
</comment>
<evidence type="ECO:0000313" key="8">
    <source>
        <dbReference type="Proteomes" id="UP000654370"/>
    </source>
</evidence>
<reference evidence="7" key="1">
    <citation type="submission" date="2020-12" db="EMBL/GenBank/DDBJ databases">
        <title>Metabolic potential, ecology and presence of endohyphal bacteria is reflected in genomic diversity of Mucoromycotina.</title>
        <authorList>
            <person name="Muszewska A."/>
            <person name="Okrasinska A."/>
            <person name="Steczkiewicz K."/>
            <person name="Drgas O."/>
            <person name="Orlowska M."/>
            <person name="Perlinska-Lenart U."/>
            <person name="Aleksandrzak-Piekarczyk T."/>
            <person name="Szatraj K."/>
            <person name="Zielenkiewicz U."/>
            <person name="Pilsyk S."/>
            <person name="Malc E."/>
            <person name="Mieczkowski P."/>
            <person name="Kruszewska J.S."/>
            <person name="Biernat P."/>
            <person name="Pawlowska J."/>
        </authorList>
    </citation>
    <scope>NUCLEOTIDE SEQUENCE</scope>
    <source>
        <strain evidence="7">WA0000067209</strain>
    </source>
</reference>
<accession>A0A8H7UEL5</accession>
<proteinExistence type="inferred from homology"/>
<dbReference type="Pfam" id="PF01679">
    <property type="entry name" value="Pmp3"/>
    <property type="match status" value="1"/>
</dbReference>
<dbReference type="PROSITE" id="PS01309">
    <property type="entry name" value="UPF0057"/>
    <property type="match status" value="1"/>
</dbReference>
<keyword evidence="4 6" id="KW-1133">Transmembrane helix</keyword>
<evidence type="ECO:0000313" key="7">
    <source>
        <dbReference type="EMBL" id="KAG2180125.1"/>
    </source>
</evidence>
<dbReference type="GO" id="GO:0016020">
    <property type="term" value="C:membrane"/>
    <property type="evidence" value="ECO:0007669"/>
    <property type="project" value="UniProtKB-SubCell"/>
</dbReference>
<organism evidence="7 8">
    <name type="scientific">Mortierella isabellina</name>
    <name type="common">Filamentous fungus</name>
    <name type="synonym">Umbelopsis isabellina</name>
    <dbReference type="NCBI Taxonomy" id="91625"/>
    <lineage>
        <taxon>Eukaryota</taxon>
        <taxon>Fungi</taxon>
        <taxon>Fungi incertae sedis</taxon>
        <taxon>Mucoromycota</taxon>
        <taxon>Mucoromycotina</taxon>
        <taxon>Umbelopsidomycetes</taxon>
        <taxon>Umbelopsidales</taxon>
        <taxon>Umbelopsidaceae</taxon>
        <taxon>Umbelopsis</taxon>
    </lineage>
</organism>